<gene>
    <name evidence="7" type="ORF">B0H15DRAFT_792530</name>
</gene>
<proteinExistence type="predicted"/>
<dbReference type="CDD" id="cd04515">
    <property type="entry name" value="Alpha_kinase"/>
    <property type="match status" value="1"/>
</dbReference>
<feature type="domain" description="Alpha-type protein kinase" evidence="6">
    <location>
        <begin position="1"/>
        <end position="207"/>
    </location>
</feature>
<name>A0AAD6XM10_9AGAR</name>
<evidence type="ECO:0000256" key="2">
    <source>
        <dbReference type="ARBA" id="ARBA00022679"/>
    </source>
</evidence>
<evidence type="ECO:0000259" key="6">
    <source>
        <dbReference type="PROSITE" id="PS51158"/>
    </source>
</evidence>
<dbReference type="GO" id="GO:0031037">
    <property type="term" value="P:myosin II filament disassembly"/>
    <property type="evidence" value="ECO:0007669"/>
    <property type="project" value="TreeGrafter"/>
</dbReference>
<dbReference type="InterPro" id="IPR011009">
    <property type="entry name" value="Kinase-like_dom_sf"/>
</dbReference>
<evidence type="ECO:0000256" key="1">
    <source>
        <dbReference type="ARBA" id="ARBA00022527"/>
    </source>
</evidence>
<keyword evidence="4 7" id="KW-0418">Kinase</keyword>
<dbReference type="InterPro" id="IPR051852">
    <property type="entry name" value="Alpha-type_PK"/>
</dbReference>
<dbReference type="Proteomes" id="UP001222325">
    <property type="component" value="Unassembled WGS sequence"/>
</dbReference>
<dbReference type="EMBL" id="JARJCN010000108">
    <property type="protein sequence ID" value="KAJ7074933.1"/>
    <property type="molecule type" value="Genomic_DNA"/>
</dbReference>
<dbReference type="SUPFAM" id="SSF56112">
    <property type="entry name" value="Protein kinase-like (PK-like)"/>
    <property type="match status" value="1"/>
</dbReference>
<keyword evidence="3" id="KW-0547">Nucleotide-binding</keyword>
<organism evidence="7 8">
    <name type="scientific">Mycena belliarum</name>
    <dbReference type="NCBI Taxonomy" id="1033014"/>
    <lineage>
        <taxon>Eukaryota</taxon>
        <taxon>Fungi</taxon>
        <taxon>Dikarya</taxon>
        <taxon>Basidiomycota</taxon>
        <taxon>Agaricomycotina</taxon>
        <taxon>Agaricomycetes</taxon>
        <taxon>Agaricomycetidae</taxon>
        <taxon>Agaricales</taxon>
        <taxon>Marasmiineae</taxon>
        <taxon>Mycenaceae</taxon>
        <taxon>Mycena</taxon>
    </lineage>
</organism>
<dbReference type="InterPro" id="IPR004166">
    <property type="entry name" value="a-kinase_dom"/>
</dbReference>
<evidence type="ECO:0000313" key="8">
    <source>
        <dbReference type="Proteomes" id="UP001222325"/>
    </source>
</evidence>
<dbReference type="GO" id="GO:0004674">
    <property type="term" value="F:protein serine/threonine kinase activity"/>
    <property type="evidence" value="ECO:0007669"/>
    <property type="project" value="UniProtKB-KW"/>
</dbReference>
<dbReference type="PANTHER" id="PTHR45992:SF2">
    <property type="entry name" value="EUKARYOTIC ELONGATION FACTOR 2 KINASE"/>
    <property type="match status" value="1"/>
</dbReference>
<dbReference type="GO" id="GO:1903013">
    <property type="term" value="P:response to differentiation-inducing factor 1"/>
    <property type="evidence" value="ECO:0007669"/>
    <property type="project" value="TreeGrafter"/>
</dbReference>
<dbReference type="Gene3D" id="3.20.200.10">
    <property type="entry name" value="MHCK/EF2 kinase"/>
    <property type="match status" value="1"/>
</dbReference>
<evidence type="ECO:0000256" key="4">
    <source>
        <dbReference type="ARBA" id="ARBA00022777"/>
    </source>
</evidence>
<keyword evidence="5" id="KW-0067">ATP-binding</keyword>
<evidence type="ECO:0000256" key="3">
    <source>
        <dbReference type="ARBA" id="ARBA00022741"/>
    </source>
</evidence>
<accession>A0AAD6XM10</accession>
<feature type="non-terminal residue" evidence="7">
    <location>
        <position position="1"/>
    </location>
</feature>
<dbReference type="PANTHER" id="PTHR45992">
    <property type="entry name" value="EUKARYOTIC ELONGATION FACTOR 2 KINASE-RELATED"/>
    <property type="match status" value="1"/>
</dbReference>
<dbReference type="Pfam" id="PF02816">
    <property type="entry name" value="Alpha_kinase"/>
    <property type="match status" value="1"/>
</dbReference>
<keyword evidence="1" id="KW-0723">Serine/threonine-protein kinase</keyword>
<keyword evidence="2" id="KW-0808">Transferase</keyword>
<comment type="caution">
    <text evidence="7">The sequence shown here is derived from an EMBL/GenBank/DDBJ whole genome shotgun (WGS) entry which is preliminary data.</text>
</comment>
<keyword evidence="8" id="KW-1185">Reference proteome</keyword>
<dbReference type="GO" id="GO:0005524">
    <property type="term" value="F:ATP binding"/>
    <property type="evidence" value="ECO:0007669"/>
    <property type="project" value="UniProtKB-KW"/>
</dbReference>
<dbReference type="AlphaFoldDB" id="A0AAD6XM10"/>
<evidence type="ECO:0000256" key="5">
    <source>
        <dbReference type="ARBA" id="ARBA00022840"/>
    </source>
</evidence>
<evidence type="ECO:0000313" key="7">
    <source>
        <dbReference type="EMBL" id="KAJ7074933.1"/>
    </source>
</evidence>
<protein>
    <submittedName>
        <fullName evidence="7">Kinase-like domain-containing protein</fullName>
    </submittedName>
</protein>
<sequence>FVAKRFFEVGNGPRCVSIIENATQLENEYIRLSQGQWFLDKFYERSVETDTEVSTNFMFADALLVREVVNQDGPSPASGVSMDSFLDAMDDNPDSTIVWLLEPLRGSAIERWSGTLKHPNHTNKPGQTMDAFMHFVYVYSQQALVLADIQGGQKDALGEGTSGWILFDIMTHTSDGGVGDHGEDGINAILSDHICDRICRGLNIGEEHIILRKEKKGAVKGKRLSKQKQ</sequence>
<reference evidence="7" key="1">
    <citation type="submission" date="2023-03" db="EMBL/GenBank/DDBJ databases">
        <title>Massive genome expansion in bonnet fungi (Mycena s.s.) driven by repeated elements and novel gene families across ecological guilds.</title>
        <authorList>
            <consortium name="Lawrence Berkeley National Laboratory"/>
            <person name="Harder C.B."/>
            <person name="Miyauchi S."/>
            <person name="Viragh M."/>
            <person name="Kuo A."/>
            <person name="Thoen E."/>
            <person name="Andreopoulos B."/>
            <person name="Lu D."/>
            <person name="Skrede I."/>
            <person name="Drula E."/>
            <person name="Henrissat B."/>
            <person name="Morin E."/>
            <person name="Kohler A."/>
            <person name="Barry K."/>
            <person name="LaButti K."/>
            <person name="Morin E."/>
            <person name="Salamov A."/>
            <person name="Lipzen A."/>
            <person name="Mereny Z."/>
            <person name="Hegedus B."/>
            <person name="Baldrian P."/>
            <person name="Stursova M."/>
            <person name="Weitz H."/>
            <person name="Taylor A."/>
            <person name="Grigoriev I.V."/>
            <person name="Nagy L.G."/>
            <person name="Martin F."/>
            <person name="Kauserud H."/>
        </authorList>
    </citation>
    <scope>NUCLEOTIDE SEQUENCE</scope>
    <source>
        <strain evidence="7">CBHHK173m</strain>
    </source>
</reference>
<dbReference type="PROSITE" id="PS51158">
    <property type="entry name" value="ALPHA_KINASE"/>
    <property type="match status" value="1"/>
</dbReference>